<dbReference type="AlphaFoldDB" id="A0A3P7PA74"/>
<keyword evidence="1" id="KW-0472">Membrane</keyword>
<dbReference type="Proteomes" id="UP000281553">
    <property type="component" value="Unassembled WGS sequence"/>
</dbReference>
<keyword evidence="4" id="KW-1185">Reference proteome</keyword>
<name>A0A3P7PA74_DIBLA</name>
<proteinExistence type="predicted"/>
<gene>
    <name evidence="3" type="ORF">DILT_LOCUS12854</name>
</gene>
<dbReference type="InterPro" id="IPR007074">
    <property type="entry name" value="LicD/FKTN/FKRP_NTP_transf"/>
</dbReference>
<dbReference type="OrthoDB" id="419198at2759"/>
<feature type="transmembrane region" description="Helical" evidence="1">
    <location>
        <begin position="7"/>
        <end position="26"/>
    </location>
</feature>
<evidence type="ECO:0000256" key="1">
    <source>
        <dbReference type="SAM" id="Phobius"/>
    </source>
</evidence>
<evidence type="ECO:0000259" key="2">
    <source>
        <dbReference type="Pfam" id="PF04991"/>
    </source>
</evidence>
<sequence length="292" mass="33901">MYHRQTILIGTIFISVTLLTLLYHSLNVHPKNARRNANWTETQLEFRGFVVNSGHIEEKRLALPSLENISWPEREFLPLPMGAPGIRSVPLQTTFSRGQMRTLWDLFGIFITAMEELGLSDRWMLYGGTLLGSYRHHDIIPWDDDIDVLVDVGVRTVLREKFHRMEPDILFYEGKNQDRLYAKLIEPSDSSEDVYGSRQLRGKDNGWPFVDICYYSSSETHITEIGWSYERAPLYGTVLDKDSYQEDLGWVRERLVQGGKIIHELQLVAPLREFTVGKSNTRSFFHFLQGLF</sequence>
<evidence type="ECO:0000313" key="3">
    <source>
        <dbReference type="EMBL" id="VDN17159.1"/>
    </source>
</evidence>
<organism evidence="3 4">
    <name type="scientific">Dibothriocephalus latus</name>
    <name type="common">Fish tapeworm</name>
    <name type="synonym">Diphyllobothrium latum</name>
    <dbReference type="NCBI Taxonomy" id="60516"/>
    <lineage>
        <taxon>Eukaryota</taxon>
        <taxon>Metazoa</taxon>
        <taxon>Spiralia</taxon>
        <taxon>Lophotrochozoa</taxon>
        <taxon>Platyhelminthes</taxon>
        <taxon>Cestoda</taxon>
        <taxon>Eucestoda</taxon>
        <taxon>Diphyllobothriidea</taxon>
        <taxon>Diphyllobothriidae</taxon>
        <taxon>Dibothriocephalus</taxon>
    </lineage>
</organism>
<feature type="domain" description="LicD/FKTN/FKRP nucleotidyltransferase" evidence="2">
    <location>
        <begin position="123"/>
        <end position="150"/>
    </location>
</feature>
<reference evidence="3 4" key="1">
    <citation type="submission" date="2018-11" db="EMBL/GenBank/DDBJ databases">
        <authorList>
            <consortium name="Pathogen Informatics"/>
        </authorList>
    </citation>
    <scope>NUCLEOTIDE SEQUENCE [LARGE SCALE GENOMIC DNA]</scope>
</reference>
<dbReference type="Pfam" id="PF04991">
    <property type="entry name" value="LicD"/>
    <property type="match status" value="1"/>
</dbReference>
<protein>
    <recommendedName>
        <fullName evidence="2">LicD/FKTN/FKRP nucleotidyltransferase domain-containing protein</fullName>
    </recommendedName>
</protein>
<evidence type="ECO:0000313" key="4">
    <source>
        <dbReference type="Proteomes" id="UP000281553"/>
    </source>
</evidence>
<dbReference type="EMBL" id="UYRU01067917">
    <property type="protein sequence ID" value="VDN17159.1"/>
    <property type="molecule type" value="Genomic_DNA"/>
</dbReference>
<dbReference type="GO" id="GO:0009100">
    <property type="term" value="P:glycoprotein metabolic process"/>
    <property type="evidence" value="ECO:0007669"/>
    <property type="project" value="UniProtKB-ARBA"/>
</dbReference>
<keyword evidence="1" id="KW-1133">Transmembrane helix</keyword>
<keyword evidence="1" id="KW-0812">Transmembrane</keyword>
<accession>A0A3P7PA74</accession>